<dbReference type="SUPFAM" id="SSF103190">
    <property type="entry name" value="Sensory domain-like"/>
    <property type="match status" value="1"/>
</dbReference>
<dbReference type="CDD" id="cd12913">
    <property type="entry name" value="PDC1_MCP_like"/>
    <property type="match status" value="1"/>
</dbReference>
<dbReference type="SUPFAM" id="SSF58104">
    <property type="entry name" value="Methyl-accepting chemotaxis protein (MCP) signaling domain"/>
    <property type="match status" value="1"/>
</dbReference>
<dbReference type="Gene3D" id="6.10.340.10">
    <property type="match status" value="1"/>
</dbReference>
<evidence type="ECO:0000256" key="11">
    <source>
        <dbReference type="SAM" id="Coils"/>
    </source>
</evidence>
<dbReference type="Gene3D" id="3.30.450.20">
    <property type="entry name" value="PAS domain"/>
    <property type="match status" value="2"/>
</dbReference>
<evidence type="ECO:0000313" key="17">
    <source>
        <dbReference type="Proteomes" id="UP001596267"/>
    </source>
</evidence>
<name>A0ABW1WGQ6_9BACL</name>
<evidence type="ECO:0000256" key="13">
    <source>
        <dbReference type="SAM" id="Phobius"/>
    </source>
</evidence>
<sequence length="708" mass="77845">MKEKGSNKRKVLDKQRTNGKNNKNKLQSLVTRVQDYLQTSPFFKFLPNRLFANSSVRKQLLIPIVTFIAIVGLVGGLFSYIYGADLTKSQLTQATMGQLKATDQTFETYFDDAQSVTRQFTMSNLLKNVAKNKDEINQSFQNVLNSNTKYQAITYASANKDMVRAPVYFFDQGYDPTAESWYKAGDAGKGKSVWTNPYVDPITKEKVVSVTQAVMDHGQLKGVIKMDLFIQSIVNQVSQAKLGDTGYAALIDNKGTYIASPERKEIGKNVADQAFFKKMRSIGKSGTFYATVDGSQKLVVFRTNKTTGWTLLGIIDKSEISHKANLITLPSVITLIVIIAIALLFTGYMLGRVIARLRKLQVAAQRVEKGDLTVQIPVMGNDELSQLTKSINKMAEANRNAFRKMIDVSHQISGASQTLVASAEENVASANEISATVTEIAAGASNQSKSIDESQSSLQNLLGQVNKIDAQSKDVLQGAHRMIDFARGGLDKMNHLSSQSKTSADTTNQIIDTVLQLEAQAKNVHQIIDVLDGIARRTNLLSLNASIEAAHAGEHGKGFAVVAGEIRKLAQQTNQSLKEVTDTVQVMNDEIQQAVAYCRETETTLKNQQEAVSESNDAFTEIEKTIELNVKGMQTISDAIIQTHEQIEQVTQGAQTIAATSEETAASTEEMSASVQEQTASMEELNKLAGDLDQQAQMMQEEIKRYKI</sequence>
<evidence type="ECO:0000256" key="3">
    <source>
        <dbReference type="ARBA" id="ARBA00022481"/>
    </source>
</evidence>
<evidence type="ECO:0000256" key="5">
    <source>
        <dbReference type="ARBA" id="ARBA00022692"/>
    </source>
</evidence>
<comment type="similarity">
    <text evidence="9">Belongs to the methyl-accepting chemotaxis (MCP) protein family.</text>
</comment>
<dbReference type="PROSITE" id="PS50111">
    <property type="entry name" value="CHEMOTAXIS_TRANSDUC_2"/>
    <property type="match status" value="1"/>
</dbReference>
<feature type="transmembrane region" description="Helical" evidence="13">
    <location>
        <begin position="327"/>
        <end position="350"/>
    </location>
</feature>
<reference evidence="17" key="1">
    <citation type="journal article" date="2019" name="Int. J. Syst. Evol. Microbiol.">
        <title>The Global Catalogue of Microorganisms (GCM) 10K type strain sequencing project: providing services to taxonomists for standard genome sequencing and annotation.</title>
        <authorList>
            <consortium name="The Broad Institute Genomics Platform"/>
            <consortium name="The Broad Institute Genome Sequencing Center for Infectious Disease"/>
            <person name="Wu L."/>
            <person name="Ma J."/>
        </authorList>
    </citation>
    <scope>NUCLEOTIDE SEQUENCE [LARGE SCALE GENOMIC DNA]</scope>
    <source>
        <strain evidence="17">CCUG 42001</strain>
    </source>
</reference>
<keyword evidence="5 13" id="KW-0812">Transmembrane</keyword>
<dbReference type="PANTHER" id="PTHR32089:SF114">
    <property type="entry name" value="METHYL-ACCEPTING CHEMOTAXIS PROTEIN MCPB"/>
    <property type="match status" value="1"/>
</dbReference>
<protein>
    <submittedName>
        <fullName evidence="16">Methyl-accepting chemotaxis protein</fullName>
    </submittedName>
</protein>
<keyword evidence="2" id="KW-1003">Cell membrane</keyword>
<evidence type="ECO:0000256" key="1">
    <source>
        <dbReference type="ARBA" id="ARBA00004651"/>
    </source>
</evidence>
<keyword evidence="3" id="KW-0488">Methylation</keyword>
<dbReference type="Pfam" id="PF00015">
    <property type="entry name" value="MCPsignal"/>
    <property type="match status" value="1"/>
</dbReference>
<evidence type="ECO:0000256" key="9">
    <source>
        <dbReference type="ARBA" id="ARBA00029447"/>
    </source>
</evidence>
<evidence type="ECO:0000256" key="4">
    <source>
        <dbReference type="ARBA" id="ARBA00022500"/>
    </source>
</evidence>
<keyword evidence="11" id="KW-0175">Coiled coil</keyword>
<evidence type="ECO:0000256" key="8">
    <source>
        <dbReference type="ARBA" id="ARBA00023224"/>
    </source>
</evidence>
<keyword evidence="6 13" id="KW-1133">Transmembrane helix</keyword>
<dbReference type="SMART" id="SM00304">
    <property type="entry name" value="HAMP"/>
    <property type="match status" value="1"/>
</dbReference>
<evidence type="ECO:0000259" key="15">
    <source>
        <dbReference type="PROSITE" id="PS50885"/>
    </source>
</evidence>
<feature type="transmembrane region" description="Helical" evidence="13">
    <location>
        <begin position="60"/>
        <end position="82"/>
    </location>
</feature>
<feature type="compositionally biased region" description="Basic and acidic residues" evidence="12">
    <location>
        <begin position="1"/>
        <end position="16"/>
    </location>
</feature>
<dbReference type="EMBL" id="JBHSTQ010000017">
    <property type="protein sequence ID" value="MFC6387546.1"/>
    <property type="molecule type" value="Genomic_DNA"/>
</dbReference>
<proteinExistence type="inferred from homology"/>
<keyword evidence="17" id="KW-1185">Reference proteome</keyword>
<dbReference type="SMART" id="SM00283">
    <property type="entry name" value="MA"/>
    <property type="match status" value="1"/>
</dbReference>
<keyword evidence="7 13" id="KW-0472">Membrane</keyword>
<dbReference type="CDD" id="cd06225">
    <property type="entry name" value="HAMP"/>
    <property type="match status" value="1"/>
</dbReference>
<dbReference type="RefSeq" id="WP_253052808.1">
    <property type="nucleotide sequence ID" value="NZ_JAMXWN010000002.1"/>
</dbReference>
<dbReference type="Pfam" id="PF02743">
    <property type="entry name" value="dCache_1"/>
    <property type="match status" value="1"/>
</dbReference>
<feature type="region of interest" description="Disordered" evidence="12">
    <location>
        <begin position="1"/>
        <end position="24"/>
    </location>
</feature>
<evidence type="ECO:0000256" key="6">
    <source>
        <dbReference type="ARBA" id="ARBA00022989"/>
    </source>
</evidence>
<dbReference type="CDD" id="cd12912">
    <property type="entry name" value="PDC2_MCP_like"/>
    <property type="match status" value="1"/>
</dbReference>
<evidence type="ECO:0000256" key="10">
    <source>
        <dbReference type="PROSITE-ProRule" id="PRU00284"/>
    </source>
</evidence>
<keyword evidence="8 10" id="KW-0807">Transducer</keyword>
<dbReference type="PANTHER" id="PTHR32089">
    <property type="entry name" value="METHYL-ACCEPTING CHEMOTAXIS PROTEIN MCPB"/>
    <property type="match status" value="1"/>
</dbReference>
<organism evidence="16 17">
    <name type="scientific">Sporolactobacillus kofuensis</name>
    <dbReference type="NCBI Taxonomy" id="269672"/>
    <lineage>
        <taxon>Bacteria</taxon>
        <taxon>Bacillati</taxon>
        <taxon>Bacillota</taxon>
        <taxon>Bacilli</taxon>
        <taxon>Bacillales</taxon>
        <taxon>Sporolactobacillaceae</taxon>
        <taxon>Sporolactobacillus</taxon>
    </lineage>
</organism>
<evidence type="ECO:0000313" key="16">
    <source>
        <dbReference type="EMBL" id="MFC6387546.1"/>
    </source>
</evidence>
<feature type="domain" description="Methyl-accepting transducer" evidence="14">
    <location>
        <begin position="422"/>
        <end position="672"/>
    </location>
</feature>
<feature type="domain" description="HAMP" evidence="15">
    <location>
        <begin position="351"/>
        <end position="403"/>
    </location>
</feature>
<evidence type="ECO:0000256" key="2">
    <source>
        <dbReference type="ARBA" id="ARBA00022475"/>
    </source>
</evidence>
<dbReference type="InterPro" id="IPR033479">
    <property type="entry name" value="dCache_1"/>
</dbReference>
<dbReference type="PROSITE" id="PS50885">
    <property type="entry name" value="HAMP"/>
    <property type="match status" value="1"/>
</dbReference>
<feature type="coiled-coil region" evidence="11">
    <location>
        <begin position="675"/>
        <end position="702"/>
    </location>
</feature>
<evidence type="ECO:0000256" key="7">
    <source>
        <dbReference type="ARBA" id="ARBA00023136"/>
    </source>
</evidence>
<dbReference type="Proteomes" id="UP001596267">
    <property type="component" value="Unassembled WGS sequence"/>
</dbReference>
<gene>
    <name evidence="16" type="ORF">ACFP7A_13145</name>
</gene>
<accession>A0ABW1WGQ6</accession>
<dbReference type="InterPro" id="IPR029151">
    <property type="entry name" value="Sensor-like_sf"/>
</dbReference>
<dbReference type="InterPro" id="IPR003660">
    <property type="entry name" value="HAMP_dom"/>
</dbReference>
<keyword evidence="4" id="KW-0145">Chemotaxis</keyword>
<dbReference type="Pfam" id="PF00672">
    <property type="entry name" value="HAMP"/>
    <property type="match status" value="1"/>
</dbReference>
<comment type="subcellular location">
    <subcellularLocation>
        <location evidence="1">Cell membrane</location>
        <topology evidence="1">Multi-pass membrane protein</topology>
    </subcellularLocation>
</comment>
<comment type="caution">
    <text evidence="16">The sequence shown here is derived from an EMBL/GenBank/DDBJ whole genome shotgun (WGS) entry which is preliminary data.</text>
</comment>
<evidence type="ECO:0000256" key="12">
    <source>
        <dbReference type="SAM" id="MobiDB-lite"/>
    </source>
</evidence>
<dbReference type="InterPro" id="IPR004089">
    <property type="entry name" value="MCPsignal_dom"/>
</dbReference>
<evidence type="ECO:0000259" key="14">
    <source>
        <dbReference type="PROSITE" id="PS50111"/>
    </source>
</evidence>
<dbReference type="Gene3D" id="1.10.287.950">
    <property type="entry name" value="Methyl-accepting chemotaxis protein"/>
    <property type="match status" value="1"/>
</dbReference>